<dbReference type="EMBL" id="CCBP010000052">
    <property type="protein sequence ID" value="CDO69625.1"/>
    <property type="molecule type" value="Genomic_DNA"/>
</dbReference>
<dbReference type="Proteomes" id="UP000029665">
    <property type="component" value="Unassembled WGS sequence"/>
</dbReference>
<dbReference type="AlphaFoldDB" id="A0A060S5J7"/>
<feature type="region of interest" description="Disordered" evidence="1">
    <location>
        <begin position="1"/>
        <end position="91"/>
    </location>
</feature>
<sequence>MPSNRFAGLTRVSGKKRHRPTEFDKSSSPSLSPSPLPPTVRSQPPAAKSNTLTGSKPKKDKKKRKKAKHTQETGLSSPEPSKEAHTPDMPDHNAHVVRAYKALDPRAKLVTRLGASYEHMYQAARMLPQYIGAFVDYETVLTKGLARDGTYRFNNPDYVRRQVYLCAYIFSSAHFPGISDHLEYLHEDTDVVGQLAEFKYIYEIAGWKDDLLKIKAERGFKHIVTGRLLCPASLLDQFDRDPQGFCRAVRDQHDERPWVTGDDWPAFVYDMDEYTPDDVMPGLFKNKLLLKCYKLVFTGPASVPIVGSTHSGKPKGKPPVIKNMADAEESVNVYSILYIACLVQHALSDQPEWVGTDIDFTGREFVQTVLTLACRNVNWQADITEWYIKRVLRNSSKREPPAGRQTAYAKMLMQTSGGAQPSDDALDPENEEEDGQGDENGGEEDAKGEDNRDDLEYC</sequence>
<dbReference type="InterPro" id="IPR046521">
    <property type="entry name" value="DUF6698"/>
</dbReference>
<protein>
    <submittedName>
        <fullName evidence="2">Uncharacterized protein</fullName>
    </submittedName>
</protein>
<evidence type="ECO:0000313" key="3">
    <source>
        <dbReference type="Proteomes" id="UP000029665"/>
    </source>
</evidence>
<keyword evidence="3" id="KW-1185">Reference proteome</keyword>
<accession>A0A060S5J7</accession>
<dbReference type="STRING" id="5643.A0A060S5J7"/>
<name>A0A060S5J7_PYCCI</name>
<dbReference type="HOGENOM" id="CLU_597358_0_0_1"/>
<feature type="region of interest" description="Disordered" evidence="1">
    <location>
        <begin position="410"/>
        <end position="458"/>
    </location>
</feature>
<dbReference type="Pfam" id="PF20414">
    <property type="entry name" value="DUF6698"/>
    <property type="match status" value="1"/>
</dbReference>
<evidence type="ECO:0000313" key="2">
    <source>
        <dbReference type="EMBL" id="CDO69625.1"/>
    </source>
</evidence>
<organism evidence="2 3">
    <name type="scientific">Pycnoporus cinnabarinus</name>
    <name type="common">Cinnabar-red polypore</name>
    <name type="synonym">Trametes cinnabarina</name>
    <dbReference type="NCBI Taxonomy" id="5643"/>
    <lineage>
        <taxon>Eukaryota</taxon>
        <taxon>Fungi</taxon>
        <taxon>Dikarya</taxon>
        <taxon>Basidiomycota</taxon>
        <taxon>Agaricomycotina</taxon>
        <taxon>Agaricomycetes</taxon>
        <taxon>Polyporales</taxon>
        <taxon>Polyporaceae</taxon>
        <taxon>Trametes</taxon>
    </lineage>
</organism>
<feature type="compositionally biased region" description="Acidic residues" evidence="1">
    <location>
        <begin position="424"/>
        <end position="443"/>
    </location>
</feature>
<reference evidence="2" key="1">
    <citation type="submission" date="2014-01" db="EMBL/GenBank/DDBJ databases">
        <title>The genome of the white-rot fungus Pycnoporus cinnabarinus: a basidiomycete model with a versatile arsenal for lignocellulosic biomass breakdown.</title>
        <authorList>
            <person name="Levasseur A."/>
            <person name="Lomascolo A."/>
            <person name="Ruiz-Duenas F.J."/>
            <person name="Uzan E."/>
            <person name="Piumi F."/>
            <person name="Kues U."/>
            <person name="Ram A.F.J."/>
            <person name="Murat C."/>
            <person name="Haon M."/>
            <person name="Benoit I."/>
            <person name="Arfi Y."/>
            <person name="Chevret D."/>
            <person name="Drula E."/>
            <person name="Kwon M.J."/>
            <person name="Gouret P."/>
            <person name="Lesage-Meessen L."/>
            <person name="Lombard V."/>
            <person name="Mariette J."/>
            <person name="Noirot C."/>
            <person name="Park J."/>
            <person name="Patyshakuliyeva A."/>
            <person name="Wieneger R.A.B."/>
            <person name="Wosten H.A.B."/>
            <person name="Martin F."/>
            <person name="Coutinho P.M."/>
            <person name="de Vries R."/>
            <person name="Martinez A.T."/>
            <person name="Klopp C."/>
            <person name="Pontarotti P."/>
            <person name="Henrissat B."/>
            <person name="Record E."/>
        </authorList>
    </citation>
    <scope>NUCLEOTIDE SEQUENCE [LARGE SCALE GENOMIC DNA]</scope>
    <source>
        <strain evidence="2">BRFM137</strain>
    </source>
</reference>
<dbReference type="OrthoDB" id="2751948at2759"/>
<comment type="caution">
    <text evidence="2">The sequence shown here is derived from an EMBL/GenBank/DDBJ whole genome shotgun (WGS) entry which is preliminary data.</text>
</comment>
<proteinExistence type="predicted"/>
<feature type="compositionally biased region" description="Basic residues" evidence="1">
    <location>
        <begin position="56"/>
        <end position="68"/>
    </location>
</feature>
<feature type="compositionally biased region" description="Basic and acidic residues" evidence="1">
    <location>
        <begin position="80"/>
        <end position="91"/>
    </location>
</feature>
<evidence type="ECO:0000256" key="1">
    <source>
        <dbReference type="SAM" id="MobiDB-lite"/>
    </source>
</evidence>
<gene>
    <name evidence="2" type="ORF">BN946_scf184851.g13</name>
</gene>